<comment type="caution">
    <text evidence="2">The sequence shown here is derived from an EMBL/GenBank/DDBJ whole genome shotgun (WGS) entry which is preliminary data.</text>
</comment>
<keyword evidence="3" id="KW-1185">Reference proteome</keyword>
<organism evidence="2 3">
    <name type="scientific">Edaphosphingomonas fennica</name>
    <dbReference type="NCBI Taxonomy" id="114404"/>
    <lineage>
        <taxon>Bacteria</taxon>
        <taxon>Pseudomonadati</taxon>
        <taxon>Pseudomonadota</taxon>
        <taxon>Alphaproteobacteria</taxon>
        <taxon>Sphingomonadales</taxon>
        <taxon>Rhizorhabdaceae</taxon>
        <taxon>Edaphosphingomonas</taxon>
    </lineage>
</organism>
<sequence>MWSAAFDPQVITVRAFPPSRDGGYIRDLANEAVRIVDDEAGEHLWINRGGNLIRLDLIEGRVSAGPASLHFDLPDDCHLELRLTVIRSLVTARPAPGRNTRLAGRLRALQAADARAAGASLRDIADALFGPGHWPGDGEHRKSLVRRLVATGKQMVRSGPRAVLIEKSG</sequence>
<name>A0A2T4HLY0_9SPHN</name>
<dbReference type="EMBL" id="PHHF01000079">
    <property type="protein sequence ID" value="PTD16813.1"/>
    <property type="molecule type" value="Genomic_DNA"/>
</dbReference>
<proteinExistence type="predicted"/>
<protein>
    <recommendedName>
        <fullName evidence="1">T6SS Transcription factor RovC-like DNA binding domain-containing protein</fullName>
    </recommendedName>
</protein>
<dbReference type="Proteomes" id="UP000241206">
    <property type="component" value="Unassembled WGS sequence"/>
</dbReference>
<feature type="domain" description="T6SS Transcription factor RovC-like DNA binding" evidence="1">
    <location>
        <begin position="98"/>
        <end position="163"/>
    </location>
</feature>
<reference evidence="2 3" key="1">
    <citation type="submission" date="2017-11" db="EMBL/GenBank/DDBJ databases">
        <title>Sphingomonas oleivorans sp. nov., isolated from oil-contaminated soil.</title>
        <authorList>
            <person name="Wang L."/>
            <person name="Chen L."/>
        </authorList>
    </citation>
    <scope>NUCLEOTIDE SEQUENCE [LARGE SCALE GENOMIC DNA]</scope>
    <source>
        <strain evidence="2 3">K101</strain>
    </source>
</reference>
<evidence type="ECO:0000313" key="2">
    <source>
        <dbReference type="EMBL" id="PTD16813.1"/>
    </source>
</evidence>
<dbReference type="AlphaFoldDB" id="A0A2T4HLY0"/>
<evidence type="ECO:0000259" key="1">
    <source>
        <dbReference type="Pfam" id="PF10074"/>
    </source>
</evidence>
<dbReference type="InterPro" id="IPR018754">
    <property type="entry name" value="RovC-like_DNA-bd"/>
</dbReference>
<dbReference type="Pfam" id="PF10074">
    <property type="entry name" value="RovC_DNA-bd"/>
    <property type="match status" value="1"/>
</dbReference>
<evidence type="ECO:0000313" key="3">
    <source>
        <dbReference type="Proteomes" id="UP000241206"/>
    </source>
</evidence>
<gene>
    <name evidence="2" type="ORF">CV103_20075</name>
</gene>
<accession>A0A2T4HLY0</accession>